<gene>
    <name evidence="8" type="ORF">OQ497_09210</name>
</gene>
<evidence type="ECO:0000256" key="1">
    <source>
        <dbReference type="ARBA" id="ARBA00004651"/>
    </source>
</evidence>
<protein>
    <submittedName>
        <fullName evidence="8">VTT domain-containing protein</fullName>
    </submittedName>
</protein>
<keyword evidence="9" id="KW-1185">Reference proteome</keyword>
<reference evidence="8 9" key="1">
    <citation type="submission" date="2022-11" db="EMBL/GenBank/DDBJ databases">
        <title>Genome sequencing of Acetobacter type strain.</title>
        <authorList>
            <person name="Heo J."/>
            <person name="Lee D."/>
            <person name="Han B.-H."/>
            <person name="Hong S.-B."/>
            <person name="Kwon S.-W."/>
        </authorList>
    </citation>
    <scope>NUCLEOTIDE SEQUENCE [LARGE SCALE GENOMIC DNA]</scope>
    <source>
        <strain evidence="8 9">KACC 21253</strain>
    </source>
</reference>
<comment type="caution">
    <text evidence="8">The sequence shown here is derived from an EMBL/GenBank/DDBJ whole genome shotgun (WGS) entry which is preliminary data.</text>
</comment>
<evidence type="ECO:0000313" key="8">
    <source>
        <dbReference type="EMBL" id="MCX2564136.1"/>
    </source>
</evidence>
<dbReference type="EMBL" id="JAPIUZ010000004">
    <property type="protein sequence ID" value="MCX2564136.1"/>
    <property type="molecule type" value="Genomic_DNA"/>
</dbReference>
<keyword evidence="5 6" id="KW-0472">Membrane</keyword>
<dbReference type="RefSeq" id="WP_173559873.1">
    <property type="nucleotide sequence ID" value="NZ_JAPIUZ010000004.1"/>
</dbReference>
<feature type="domain" description="VTT" evidence="7">
    <location>
        <begin position="47"/>
        <end position="146"/>
    </location>
</feature>
<feature type="transmembrane region" description="Helical" evidence="6">
    <location>
        <begin position="133"/>
        <end position="158"/>
    </location>
</feature>
<evidence type="ECO:0000256" key="2">
    <source>
        <dbReference type="ARBA" id="ARBA00022475"/>
    </source>
</evidence>
<evidence type="ECO:0000256" key="4">
    <source>
        <dbReference type="ARBA" id="ARBA00022989"/>
    </source>
</evidence>
<keyword evidence="2" id="KW-1003">Cell membrane</keyword>
<name>A0ABT3QFS4_9PROT</name>
<comment type="subcellular location">
    <subcellularLocation>
        <location evidence="1">Cell membrane</location>
        <topology evidence="1">Multi-pass membrane protein</topology>
    </subcellularLocation>
</comment>
<dbReference type="InterPro" id="IPR032816">
    <property type="entry name" value="VTT_dom"/>
</dbReference>
<feature type="transmembrane region" description="Helical" evidence="6">
    <location>
        <begin position="54"/>
        <end position="75"/>
    </location>
</feature>
<evidence type="ECO:0000256" key="5">
    <source>
        <dbReference type="ARBA" id="ARBA00023136"/>
    </source>
</evidence>
<accession>A0ABT3QFS4</accession>
<feature type="transmembrane region" description="Helical" evidence="6">
    <location>
        <begin position="20"/>
        <end position="42"/>
    </location>
</feature>
<evidence type="ECO:0000259" key="7">
    <source>
        <dbReference type="Pfam" id="PF09335"/>
    </source>
</evidence>
<proteinExistence type="predicted"/>
<evidence type="ECO:0000313" key="9">
    <source>
        <dbReference type="Proteomes" id="UP001301152"/>
    </source>
</evidence>
<dbReference type="PANTHER" id="PTHR42709">
    <property type="entry name" value="ALKALINE PHOSPHATASE LIKE PROTEIN"/>
    <property type="match status" value="1"/>
</dbReference>
<organism evidence="8 9">
    <name type="scientific">Acetobacter thailandicus</name>
    <dbReference type="NCBI Taxonomy" id="1502842"/>
    <lineage>
        <taxon>Bacteria</taxon>
        <taxon>Pseudomonadati</taxon>
        <taxon>Pseudomonadota</taxon>
        <taxon>Alphaproteobacteria</taxon>
        <taxon>Acetobacterales</taxon>
        <taxon>Acetobacteraceae</taxon>
        <taxon>Acetobacter</taxon>
    </lineage>
</organism>
<keyword evidence="4 6" id="KW-1133">Transmembrane helix</keyword>
<keyword evidence="3 6" id="KW-0812">Transmembrane</keyword>
<dbReference type="Pfam" id="PF09335">
    <property type="entry name" value="VTT_dom"/>
    <property type="match status" value="1"/>
</dbReference>
<dbReference type="InterPro" id="IPR051311">
    <property type="entry name" value="DedA_domain"/>
</dbReference>
<dbReference type="PANTHER" id="PTHR42709:SF6">
    <property type="entry name" value="UNDECAPRENYL PHOSPHATE TRANSPORTER A"/>
    <property type="match status" value="1"/>
</dbReference>
<evidence type="ECO:0000256" key="6">
    <source>
        <dbReference type="SAM" id="Phobius"/>
    </source>
</evidence>
<feature type="transmembrane region" description="Helical" evidence="6">
    <location>
        <begin position="164"/>
        <end position="183"/>
    </location>
</feature>
<sequence>MIHSLENFLASSAHSPIIQILIVILATFILEDAATVITAIQVNLHTLGAGEALIALYIGIVTGDIGLYGMGYLAARWPPARRWVETPDRAMQKKWLTNNLFRVVFVSRFIPGTRLPLYTACGFFNAGLKVFTLATFFATLIWTSALFALSLHIGNLLLTHLGQWRWAGIAGFVLIIILMGHLATRIQKQKK</sequence>
<evidence type="ECO:0000256" key="3">
    <source>
        <dbReference type="ARBA" id="ARBA00022692"/>
    </source>
</evidence>
<dbReference type="Proteomes" id="UP001301152">
    <property type="component" value="Unassembled WGS sequence"/>
</dbReference>